<dbReference type="GO" id="GO:0032026">
    <property type="term" value="P:response to magnesium ion"/>
    <property type="evidence" value="ECO:0007669"/>
    <property type="project" value="UniProtKB-ARBA"/>
</dbReference>
<keyword evidence="6" id="KW-0406">Ion transport</keyword>
<comment type="caution">
    <text evidence="15">The sequence shown here is derived from an EMBL/GenBank/DDBJ whole genome shotgun (WGS) entry which is preliminary data.</text>
</comment>
<dbReference type="PROSITE" id="PS51846">
    <property type="entry name" value="CNNM"/>
    <property type="match status" value="1"/>
</dbReference>
<dbReference type="GO" id="GO:0010960">
    <property type="term" value="P:magnesium ion homeostasis"/>
    <property type="evidence" value="ECO:0007669"/>
    <property type="project" value="InterPro"/>
</dbReference>
<name>A0AAV5V0L8_9BILA</name>
<evidence type="ECO:0000259" key="13">
    <source>
        <dbReference type="PROSITE" id="PS51371"/>
    </source>
</evidence>
<keyword evidence="6" id="KW-0813">Transport</keyword>
<evidence type="ECO:0008006" key="17">
    <source>
        <dbReference type="Google" id="ProtNLM"/>
    </source>
</evidence>
<dbReference type="Pfam" id="PF01595">
    <property type="entry name" value="CNNM"/>
    <property type="match status" value="1"/>
</dbReference>
<evidence type="ECO:0000256" key="1">
    <source>
        <dbReference type="ARBA" id="ARBA00004554"/>
    </source>
</evidence>
<dbReference type="InterPro" id="IPR000644">
    <property type="entry name" value="CBS_dom"/>
</dbReference>
<dbReference type="PANTHER" id="PTHR12064:SF94">
    <property type="entry name" value="UNEXTENDED PROTEIN"/>
    <property type="match status" value="1"/>
</dbReference>
<evidence type="ECO:0000256" key="5">
    <source>
        <dbReference type="ARBA" id="ARBA00022989"/>
    </source>
</evidence>
<dbReference type="GO" id="GO:0016323">
    <property type="term" value="C:basolateral plasma membrane"/>
    <property type="evidence" value="ECO:0007669"/>
    <property type="project" value="UniProtKB-SubCell"/>
</dbReference>
<organism evidence="15 16">
    <name type="scientific">Pristionchus fissidentatus</name>
    <dbReference type="NCBI Taxonomy" id="1538716"/>
    <lineage>
        <taxon>Eukaryota</taxon>
        <taxon>Metazoa</taxon>
        <taxon>Ecdysozoa</taxon>
        <taxon>Nematoda</taxon>
        <taxon>Chromadorea</taxon>
        <taxon>Rhabditida</taxon>
        <taxon>Rhabditina</taxon>
        <taxon>Diplogasteromorpha</taxon>
        <taxon>Diplogasteroidea</taxon>
        <taxon>Neodiplogasteridae</taxon>
        <taxon>Pristionchus</taxon>
    </lineage>
</organism>
<evidence type="ECO:0000259" key="14">
    <source>
        <dbReference type="PROSITE" id="PS51846"/>
    </source>
</evidence>
<sequence>NCVKNGESNLEDGRDPFLTSFSTFLPAGRAAFQMSSLLRLLFTYVGIAIFAWTLRSESNVTTATLASNSQSPSLSPTVPGLVATVPLQANETTPPPVPLIRLEPKPEVSVSGFRLDCGSTSFSGNRIVIPPDKQNEVPISIFGSRLHEVDKIELIDGDCSEKHRTVWAKWDKGVFKQHTLTKIAISYLFAREGTYVVCAHLGGDWLKVQEDRVISVQEVIVLPNYKFGYLWLEIVMQVVLHFTSALFSGLSLGLMTLTVRELEIIASSGSEKEQKHATAILPLRRKGNQLLCTLLMGNTICNTVIALIWEDVLPEDKKVMSILITTATVLLLGEILPQSICVNNALAMGARMLFFAKICMYVFFIFAWPISKILDWFVGEEHESYDRKRLMELMNRVIANNPEVVEDELKIAAGAMNLKGKIIFDSMTAIEDVFMLPETANLNSSAIAAIVRAGYTRIPVFRAGNKKDICDVLITKDLALIDPDDNYTVRMLCNIYKHPVPKMSQETTLLKALQKFKKGHDGHLAVVYQRDEFDTIGIITLEDVVEEILQEEIKDEFDLKREKRGGHEKILWDTTAPPAVMGKQLQTVTYQFCVANEEAFTERYIDKSIFERLMTSCTKSVDVHYLKPLGGALTVPIKQLPRCARLYTKDEMSDRYILILEGRAEVTIGQGGMKFEAGPFHRFGIELLQKLMLHADELCKREQDSTTDPKELMQFRPDYSVAVFEDCTFLEVSSDMYIKALRMTRLQRSTKNTAAVYANFKDRSSPTRRPLMMAGSTGLSKEKMQSSSREELGAEATGKSRSKEQMGQTAPARQPQSAETTESNREGG</sequence>
<dbReference type="PROSITE" id="PS51371">
    <property type="entry name" value="CBS"/>
    <property type="match status" value="1"/>
</dbReference>
<evidence type="ECO:0000256" key="6">
    <source>
        <dbReference type="ARBA" id="ARBA00023065"/>
    </source>
</evidence>
<feature type="non-terminal residue" evidence="15">
    <location>
        <position position="1"/>
    </location>
</feature>
<evidence type="ECO:0000256" key="11">
    <source>
        <dbReference type="SAM" id="MobiDB-lite"/>
    </source>
</evidence>
<dbReference type="AlphaFoldDB" id="A0AAV5V0L8"/>
<feature type="transmembrane region" description="Helical" evidence="12">
    <location>
        <begin position="37"/>
        <end position="54"/>
    </location>
</feature>
<dbReference type="EMBL" id="BTSY01000001">
    <property type="protein sequence ID" value="GMT11968.1"/>
    <property type="molecule type" value="Genomic_DNA"/>
</dbReference>
<dbReference type="InterPro" id="IPR044751">
    <property type="entry name" value="Ion_transp-like_CBS"/>
</dbReference>
<gene>
    <name evidence="15" type="ORF">PFISCL1PPCAC_3265</name>
</gene>
<feature type="transmembrane region" description="Helical" evidence="12">
    <location>
        <begin position="290"/>
        <end position="309"/>
    </location>
</feature>
<dbReference type="InterPro" id="IPR046342">
    <property type="entry name" value="CBS_dom_sf"/>
</dbReference>
<evidence type="ECO:0000256" key="4">
    <source>
        <dbReference type="ARBA" id="ARBA00022737"/>
    </source>
</evidence>
<dbReference type="Proteomes" id="UP001432322">
    <property type="component" value="Unassembled WGS sequence"/>
</dbReference>
<feature type="region of interest" description="Disordered" evidence="11">
    <location>
        <begin position="757"/>
        <end position="828"/>
    </location>
</feature>
<keyword evidence="8 10" id="KW-0472">Membrane</keyword>
<feature type="transmembrane region" description="Helical" evidence="12">
    <location>
        <begin position="321"/>
        <end position="340"/>
    </location>
</feature>
<dbReference type="GO" id="GO:0015693">
    <property type="term" value="P:magnesium ion transport"/>
    <property type="evidence" value="ECO:0007669"/>
    <property type="project" value="UniProtKB-ARBA"/>
</dbReference>
<dbReference type="GO" id="GO:0040018">
    <property type="term" value="P:positive regulation of multicellular organism growth"/>
    <property type="evidence" value="ECO:0007669"/>
    <property type="project" value="UniProtKB-ARBA"/>
</dbReference>
<keyword evidence="5 10" id="KW-1133">Transmembrane helix</keyword>
<dbReference type="Pfam" id="PF25562">
    <property type="entry name" value="CNBH_CNNM2_C"/>
    <property type="match status" value="1"/>
</dbReference>
<protein>
    <recommendedName>
        <fullName evidence="17">CNNM transmembrane domain-containing protein</fullName>
    </recommendedName>
</protein>
<comment type="subcellular location">
    <subcellularLocation>
        <location evidence="1">Basolateral cell membrane</location>
        <topology evidence="1">Multi-pass membrane protein</topology>
    </subcellularLocation>
</comment>
<feature type="transmembrane region" description="Helical" evidence="12">
    <location>
        <begin position="352"/>
        <end position="370"/>
    </location>
</feature>
<evidence type="ECO:0000256" key="7">
    <source>
        <dbReference type="ARBA" id="ARBA00023122"/>
    </source>
</evidence>
<evidence type="ECO:0000256" key="10">
    <source>
        <dbReference type="PROSITE-ProRule" id="PRU01193"/>
    </source>
</evidence>
<keyword evidence="16" id="KW-1185">Reference proteome</keyword>
<feature type="domain" description="CNNM transmembrane" evidence="14">
    <location>
        <begin position="226"/>
        <end position="408"/>
    </location>
</feature>
<dbReference type="Pfam" id="PF00571">
    <property type="entry name" value="CBS"/>
    <property type="match status" value="1"/>
</dbReference>
<dbReference type="CDD" id="cd04590">
    <property type="entry name" value="CBS_pair_CorC_HlyC_assoc"/>
    <property type="match status" value="1"/>
</dbReference>
<keyword evidence="3 10" id="KW-0812">Transmembrane</keyword>
<evidence type="ECO:0000256" key="3">
    <source>
        <dbReference type="ARBA" id="ARBA00022692"/>
    </source>
</evidence>
<accession>A0AAV5V0L8</accession>
<dbReference type="Gene3D" id="3.10.580.10">
    <property type="entry name" value="CBS-domain"/>
    <property type="match status" value="1"/>
</dbReference>
<evidence type="ECO:0000256" key="8">
    <source>
        <dbReference type="ARBA" id="ARBA00023136"/>
    </source>
</evidence>
<dbReference type="SUPFAM" id="SSF54631">
    <property type="entry name" value="CBS-domain pair"/>
    <property type="match status" value="1"/>
</dbReference>
<evidence type="ECO:0000313" key="16">
    <source>
        <dbReference type="Proteomes" id="UP001432322"/>
    </source>
</evidence>
<dbReference type="GO" id="GO:0040026">
    <property type="term" value="P:positive regulation of vulval development"/>
    <property type="evidence" value="ECO:0007669"/>
    <property type="project" value="UniProtKB-ARBA"/>
</dbReference>
<dbReference type="InterPro" id="IPR002550">
    <property type="entry name" value="CNNM"/>
</dbReference>
<dbReference type="GO" id="GO:0008340">
    <property type="term" value="P:determination of adult lifespan"/>
    <property type="evidence" value="ECO:0007669"/>
    <property type="project" value="UniProtKB-ARBA"/>
</dbReference>
<comment type="similarity">
    <text evidence="2">Belongs to the ACDP family.</text>
</comment>
<dbReference type="GO" id="GO:0022857">
    <property type="term" value="F:transmembrane transporter activity"/>
    <property type="evidence" value="ECO:0007669"/>
    <property type="project" value="TreeGrafter"/>
</dbReference>
<evidence type="ECO:0000256" key="2">
    <source>
        <dbReference type="ARBA" id="ARBA00010484"/>
    </source>
</evidence>
<dbReference type="InterPro" id="IPR045095">
    <property type="entry name" value="ACDP"/>
</dbReference>
<keyword evidence="7 9" id="KW-0129">CBS domain</keyword>
<dbReference type="PANTHER" id="PTHR12064">
    <property type="entry name" value="METAL TRANSPORTER CNNM"/>
    <property type="match status" value="1"/>
</dbReference>
<keyword evidence="4" id="KW-0677">Repeat</keyword>
<reference evidence="15" key="1">
    <citation type="submission" date="2023-10" db="EMBL/GenBank/DDBJ databases">
        <title>Genome assembly of Pristionchus species.</title>
        <authorList>
            <person name="Yoshida K."/>
            <person name="Sommer R.J."/>
        </authorList>
    </citation>
    <scope>NUCLEOTIDE SEQUENCE</scope>
    <source>
        <strain evidence="15">RS5133</strain>
    </source>
</reference>
<evidence type="ECO:0000313" key="15">
    <source>
        <dbReference type="EMBL" id="GMT11968.1"/>
    </source>
</evidence>
<proteinExistence type="inferred from homology"/>
<feature type="domain" description="CBS" evidence="13">
    <location>
        <begin position="496"/>
        <end position="556"/>
    </location>
</feature>
<dbReference type="FunFam" id="3.10.580.10:FF:000006">
    <property type="entry name" value="DUF21 and CBS domain protein"/>
    <property type="match status" value="1"/>
</dbReference>
<feature type="compositionally biased region" description="Basic and acidic residues" evidence="11">
    <location>
        <begin position="780"/>
        <end position="792"/>
    </location>
</feature>
<evidence type="ECO:0000256" key="9">
    <source>
        <dbReference type="PROSITE-ProRule" id="PRU00703"/>
    </source>
</evidence>
<evidence type="ECO:0000256" key="12">
    <source>
        <dbReference type="SAM" id="Phobius"/>
    </source>
</evidence>
<dbReference type="GO" id="GO:1905941">
    <property type="term" value="P:positive regulation of gonad development"/>
    <property type="evidence" value="ECO:0007669"/>
    <property type="project" value="UniProtKB-ARBA"/>
</dbReference>